<dbReference type="PANTHER" id="PTHR19303">
    <property type="entry name" value="TRANSPOSON"/>
    <property type="match status" value="1"/>
</dbReference>
<reference evidence="3" key="1">
    <citation type="submission" date="2021-01" db="EMBL/GenBank/DDBJ databases">
        <title>Phytophthora aleatoria, a newly-described species from Pinus radiata is distinct from Phytophthora cactorum isolates based on comparative genomics.</title>
        <authorList>
            <person name="Mcdougal R."/>
            <person name="Panda P."/>
            <person name="Williams N."/>
            <person name="Studholme D.J."/>
        </authorList>
    </citation>
    <scope>NUCLEOTIDE SEQUENCE</scope>
    <source>
        <strain evidence="3">NZFS 4037</strain>
    </source>
</reference>
<protein>
    <recommendedName>
        <fullName evidence="2">HTH CENPB-type domain-containing protein</fullName>
    </recommendedName>
</protein>
<dbReference type="InterPro" id="IPR050863">
    <property type="entry name" value="CenT-Element_Derived"/>
</dbReference>
<feature type="domain" description="HTH CENPB-type" evidence="2">
    <location>
        <begin position="77"/>
        <end position="150"/>
    </location>
</feature>
<dbReference type="Pfam" id="PF03184">
    <property type="entry name" value="DDE_1"/>
    <property type="match status" value="1"/>
</dbReference>
<organism evidence="3 4">
    <name type="scientific">Phytophthora aleatoria</name>
    <dbReference type="NCBI Taxonomy" id="2496075"/>
    <lineage>
        <taxon>Eukaryota</taxon>
        <taxon>Sar</taxon>
        <taxon>Stramenopiles</taxon>
        <taxon>Oomycota</taxon>
        <taxon>Peronosporomycetes</taxon>
        <taxon>Peronosporales</taxon>
        <taxon>Peronosporaceae</taxon>
        <taxon>Phytophthora</taxon>
    </lineage>
</organism>
<dbReference type="InterPro" id="IPR006600">
    <property type="entry name" value="HTH_CenpB_DNA-bd_dom"/>
</dbReference>
<dbReference type="Proteomes" id="UP000709295">
    <property type="component" value="Unassembled WGS sequence"/>
</dbReference>
<dbReference type="AlphaFoldDB" id="A0A8J5IFS2"/>
<dbReference type="EMBL" id="JAENGY010000573">
    <property type="protein sequence ID" value="KAG6960138.1"/>
    <property type="molecule type" value="Genomic_DNA"/>
</dbReference>
<evidence type="ECO:0000313" key="4">
    <source>
        <dbReference type="Proteomes" id="UP000709295"/>
    </source>
</evidence>
<evidence type="ECO:0000256" key="1">
    <source>
        <dbReference type="ARBA" id="ARBA00023125"/>
    </source>
</evidence>
<dbReference type="PROSITE" id="PS51253">
    <property type="entry name" value="HTH_CENPB"/>
    <property type="match status" value="1"/>
</dbReference>
<dbReference type="PANTHER" id="PTHR19303:SF73">
    <property type="entry name" value="PROTEIN PDC2"/>
    <property type="match status" value="1"/>
</dbReference>
<accession>A0A8J5IFS2</accession>
<dbReference type="InterPro" id="IPR004875">
    <property type="entry name" value="DDE_SF_endonuclease_dom"/>
</dbReference>
<dbReference type="GO" id="GO:0005634">
    <property type="term" value="C:nucleus"/>
    <property type="evidence" value="ECO:0007669"/>
    <property type="project" value="TreeGrafter"/>
</dbReference>
<proteinExistence type="predicted"/>
<comment type="caution">
    <text evidence="3">The sequence shown here is derived from an EMBL/GenBank/DDBJ whole genome shotgun (WGS) entry which is preliminary data.</text>
</comment>
<dbReference type="Pfam" id="PF03221">
    <property type="entry name" value="HTH_Tnp_Tc5"/>
    <property type="match status" value="1"/>
</dbReference>
<evidence type="ECO:0000313" key="3">
    <source>
        <dbReference type="EMBL" id="KAG6960138.1"/>
    </source>
</evidence>
<name>A0A8J5IFS2_9STRA</name>
<gene>
    <name evidence="3" type="ORF">JG688_00009739</name>
</gene>
<evidence type="ECO:0000259" key="2">
    <source>
        <dbReference type="PROSITE" id="PS51253"/>
    </source>
</evidence>
<dbReference type="SMART" id="SM00674">
    <property type="entry name" value="CENPB"/>
    <property type="match status" value="1"/>
</dbReference>
<keyword evidence="4" id="KW-1185">Reference proteome</keyword>
<keyword evidence="1" id="KW-0238">DNA-binding</keyword>
<dbReference type="GO" id="GO:0003677">
    <property type="term" value="F:DNA binding"/>
    <property type="evidence" value="ECO:0007669"/>
    <property type="project" value="UniProtKB-KW"/>
</dbReference>
<sequence>MTNKSMRKRGRGSGPRLNDLQRLEIIHKHQNSSPPLSMRQIARDFGVDEKSIRRIINAAADIEARASSSAVLNMRAHVHRRPAPRFPELEKTLAAWIDARERAKADISPSVVIDKAKLVARSMGISPDQFKASWGWYDKFSKRYGVRTAFVGSAEVKRDDYKIRETKSLPDLHKLMTQPLEMGVINALKTKYKYLLVQSVMSYQNAPEEVKAALKAAEESDNSGGVHFGHTPTLLDAARLLEQAWSQIPDDLLENCFARANLLPPSKLLTPPAPPTGMTALEEQNQASMRYSDDIAGKMEEMLISSSLEARVWVMSTQNPPGNLRDRIRAFMYLDDENSFELQRQLQGEIHEALNDQASSASTPDMTALTDGSIFRRDYGFYHVPVLKP</sequence>